<proteinExistence type="predicted"/>
<sequence length="75" mass="8311">MEHLPFIATLQPSSARLRRATKSGHCCSSWKAQGTAGLECIHGFPLLQRDVRAAERRAKRIPVPEAAEREPSECV</sequence>
<evidence type="ECO:0000313" key="1">
    <source>
        <dbReference type="EMBL" id="PKW18726.1"/>
    </source>
</evidence>
<dbReference type="RefSeq" id="WP_010310210.1">
    <property type="nucleotide sequence ID" value="NZ_CP061007.1"/>
</dbReference>
<name>A0A2N3Y710_SACSN</name>
<comment type="caution">
    <text evidence="1">The sequence shown here is derived from an EMBL/GenBank/DDBJ whole genome shotgun (WGS) entry which is preliminary data.</text>
</comment>
<dbReference type="Proteomes" id="UP000233786">
    <property type="component" value="Unassembled WGS sequence"/>
</dbReference>
<gene>
    <name evidence="1" type="ORF">A8926_6851</name>
</gene>
<evidence type="ECO:0000313" key="2">
    <source>
        <dbReference type="Proteomes" id="UP000233786"/>
    </source>
</evidence>
<accession>A0A2N3Y710</accession>
<organism evidence="1 2">
    <name type="scientific">Saccharopolyspora spinosa</name>
    <dbReference type="NCBI Taxonomy" id="60894"/>
    <lineage>
        <taxon>Bacteria</taxon>
        <taxon>Bacillati</taxon>
        <taxon>Actinomycetota</taxon>
        <taxon>Actinomycetes</taxon>
        <taxon>Pseudonocardiales</taxon>
        <taxon>Pseudonocardiaceae</taxon>
        <taxon>Saccharopolyspora</taxon>
    </lineage>
</organism>
<dbReference type="AlphaFoldDB" id="A0A2N3Y710"/>
<keyword evidence="2" id="KW-1185">Reference proteome</keyword>
<protein>
    <submittedName>
        <fullName evidence="1">Uncharacterized protein</fullName>
    </submittedName>
</protein>
<dbReference type="EMBL" id="PJNB01000001">
    <property type="protein sequence ID" value="PKW18726.1"/>
    <property type="molecule type" value="Genomic_DNA"/>
</dbReference>
<reference evidence="1" key="1">
    <citation type="submission" date="2017-12" db="EMBL/GenBank/DDBJ databases">
        <title>Sequencing the genomes of 1000 Actinobacteria strains.</title>
        <authorList>
            <person name="Klenk H.-P."/>
        </authorList>
    </citation>
    <scope>NUCLEOTIDE SEQUENCE [LARGE SCALE GENOMIC DNA]</scope>
    <source>
        <strain evidence="1">DSM 44228</strain>
    </source>
</reference>